<keyword evidence="1" id="KW-0812">Transmembrane</keyword>
<keyword evidence="1" id="KW-1133">Transmembrane helix</keyword>
<evidence type="ECO:0000313" key="3">
    <source>
        <dbReference type="Proteomes" id="UP001418222"/>
    </source>
</evidence>
<proteinExistence type="predicted"/>
<comment type="caution">
    <text evidence="2">The sequence shown here is derived from an EMBL/GenBank/DDBJ whole genome shotgun (WGS) entry which is preliminary data.</text>
</comment>
<keyword evidence="1" id="KW-0472">Membrane</keyword>
<dbReference type="Proteomes" id="UP001418222">
    <property type="component" value="Unassembled WGS sequence"/>
</dbReference>
<evidence type="ECO:0000256" key="1">
    <source>
        <dbReference type="SAM" id="Phobius"/>
    </source>
</evidence>
<protein>
    <submittedName>
        <fullName evidence="2">Uncharacterized protein</fullName>
    </submittedName>
</protein>
<dbReference type="AlphaFoldDB" id="A0AAP0AW09"/>
<name>A0AAP0AW09_9ASPA</name>
<organism evidence="2 3">
    <name type="scientific">Platanthera zijinensis</name>
    <dbReference type="NCBI Taxonomy" id="2320716"/>
    <lineage>
        <taxon>Eukaryota</taxon>
        <taxon>Viridiplantae</taxon>
        <taxon>Streptophyta</taxon>
        <taxon>Embryophyta</taxon>
        <taxon>Tracheophyta</taxon>
        <taxon>Spermatophyta</taxon>
        <taxon>Magnoliopsida</taxon>
        <taxon>Liliopsida</taxon>
        <taxon>Asparagales</taxon>
        <taxon>Orchidaceae</taxon>
        <taxon>Orchidoideae</taxon>
        <taxon>Orchideae</taxon>
        <taxon>Orchidinae</taxon>
        <taxon>Platanthera</taxon>
    </lineage>
</organism>
<evidence type="ECO:0000313" key="2">
    <source>
        <dbReference type="EMBL" id="KAK8916765.1"/>
    </source>
</evidence>
<feature type="transmembrane region" description="Helical" evidence="1">
    <location>
        <begin position="104"/>
        <end position="126"/>
    </location>
</feature>
<keyword evidence="3" id="KW-1185">Reference proteome</keyword>
<gene>
    <name evidence="2" type="ORF">KSP39_PZI023158</name>
</gene>
<dbReference type="EMBL" id="JBBWWQ010000020">
    <property type="protein sequence ID" value="KAK8916765.1"/>
    <property type="molecule type" value="Genomic_DNA"/>
</dbReference>
<accession>A0AAP0AW09</accession>
<feature type="transmembrane region" description="Helical" evidence="1">
    <location>
        <begin position="76"/>
        <end position="98"/>
    </location>
</feature>
<sequence length="127" mass="14425">MEHESSATSQPSPTISKTNWIYAAIAAITDLIEAEVIQTIDMLSVDDTKSDVFIALPMWRCQLGGHGSAYIYSIDYVVDFCFVCCELFLCCGLVFFQSVDLCFFNLWTCVFSICGLVFYNMHLYFLF</sequence>
<reference evidence="2 3" key="1">
    <citation type="journal article" date="2022" name="Nat. Plants">
        <title>Genomes of leafy and leafless Platanthera orchids illuminate the evolution of mycoheterotrophy.</title>
        <authorList>
            <person name="Li M.H."/>
            <person name="Liu K.W."/>
            <person name="Li Z."/>
            <person name="Lu H.C."/>
            <person name="Ye Q.L."/>
            <person name="Zhang D."/>
            <person name="Wang J.Y."/>
            <person name="Li Y.F."/>
            <person name="Zhong Z.M."/>
            <person name="Liu X."/>
            <person name="Yu X."/>
            <person name="Liu D.K."/>
            <person name="Tu X.D."/>
            <person name="Liu B."/>
            <person name="Hao Y."/>
            <person name="Liao X.Y."/>
            <person name="Jiang Y.T."/>
            <person name="Sun W.H."/>
            <person name="Chen J."/>
            <person name="Chen Y.Q."/>
            <person name="Ai Y."/>
            <person name="Zhai J.W."/>
            <person name="Wu S.S."/>
            <person name="Zhou Z."/>
            <person name="Hsiao Y.Y."/>
            <person name="Wu W.L."/>
            <person name="Chen Y.Y."/>
            <person name="Lin Y.F."/>
            <person name="Hsu J.L."/>
            <person name="Li C.Y."/>
            <person name="Wang Z.W."/>
            <person name="Zhao X."/>
            <person name="Zhong W.Y."/>
            <person name="Ma X.K."/>
            <person name="Ma L."/>
            <person name="Huang J."/>
            <person name="Chen G.Z."/>
            <person name="Huang M.Z."/>
            <person name="Huang L."/>
            <person name="Peng D.H."/>
            <person name="Luo Y.B."/>
            <person name="Zou S.Q."/>
            <person name="Chen S.P."/>
            <person name="Lan S."/>
            <person name="Tsai W.C."/>
            <person name="Van de Peer Y."/>
            <person name="Liu Z.J."/>
        </authorList>
    </citation>
    <scope>NUCLEOTIDE SEQUENCE [LARGE SCALE GENOMIC DNA]</scope>
    <source>
        <strain evidence="2">Lor287</strain>
    </source>
</reference>